<dbReference type="Proteomes" id="UP000800200">
    <property type="component" value="Unassembled WGS sequence"/>
</dbReference>
<protein>
    <submittedName>
        <fullName evidence="2">Uncharacterized protein</fullName>
    </submittedName>
</protein>
<dbReference type="AlphaFoldDB" id="A0A6A6D7M7"/>
<sequence>MDTRPPRSVPTICPHGSSAPNVSSKKLYPNSTVEPNACTGTPAQTLTSTTPLAAAKPKSIASRRGYFYFIASER</sequence>
<name>A0A6A6D7M7_9PEZI</name>
<dbReference type="EMBL" id="ML994733">
    <property type="protein sequence ID" value="KAF2175421.1"/>
    <property type="molecule type" value="Genomic_DNA"/>
</dbReference>
<feature type="compositionally biased region" description="Polar residues" evidence="1">
    <location>
        <begin position="18"/>
        <end position="44"/>
    </location>
</feature>
<organism evidence="2 3">
    <name type="scientific">Zopfia rhizophila CBS 207.26</name>
    <dbReference type="NCBI Taxonomy" id="1314779"/>
    <lineage>
        <taxon>Eukaryota</taxon>
        <taxon>Fungi</taxon>
        <taxon>Dikarya</taxon>
        <taxon>Ascomycota</taxon>
        <taxon>Pezizomycotina</taxon>
        <taxon>Dothideomycetes</taxon>
        <taxon>Dothideomycetes incertae sedis</taxon>
        <taxon>Zopfiaceae</taxon>
        <taxon>Zopfia</taxon>
    </lineage>
</organism>
<reference evidence="2" key="1">
    <citation type="journal article" date="2020" name="Stud. Mycol.">
        <title>101 Dothideomycetes genomes: a test case for predicting lifestyles and emergence of pathogens.</title>
        <authorList>
            <person name="Haridas S."/>
            <person name="Albert R."/>
            <person name="Binder M."/>
            <person name="Bloem J."/>
            <person name="Labutti K."/>
            <person name="Salamov A."/>
            <person name="Andreopoulos B."/>
            <person name="Baker S."/>
            <person name="Barry K."/>
            <person name="Bills G."/>
            <person name="Bluhm B."/>
            <person name="Cannon C."/>
            <person name="Castanera R."/>
            <person name="Culley D."/>
            <person name="Daum C."/>
            <person name="Ezra D."/>
            <person name="Gonzalez J."/>
            <person name="Henrissat B."/>
            <person name="Kuo A."/>
            <person name="Liang C."/>
            <person name="Lipzen A."/>
            <person name="Lutzoni F."/>
            <person name="Magnuson J."/>
            <person name="Mondo S."/>
            <person name="Nolan M."/>
            <person name="Ohm R."/>
            <person name="Pangilinan J."/>
            <person name="Park H.-J."/>
            <person name="Ramirez L."/>
            <person name="Alfaro M."/>
            <person name="Sun H."/>
            <person name="Tritt A."/>
            <person name="Yoshinaga Y."/>
            <person name="Zwiers L.-H."/>
            <person name="Turgeon B."/>
            <person name="Goodwin S."/>
            <person name="Spatafora J."/>
            <person name="Crous P."/>
            <person name="Grigoriev I."/>
        </authorList>
    </citation>
    <scope>NUCLEOTIDE SEQUENCE</scope>
    <source>
        <strain evidence="2">CBS 207.26</strain>
    </source>
</reference>
<evidence type="ECO:0000313" key="2">
    <source>
        <dbReference type="EMBL" id="KAF2175421.1"/>
    </source>
</evidence>
<feature type="region of interest" description="Disordered" evidence="1">
    <location>
        <begin position="1"/>
        <end position="44"/>
    </location>
</feature>
<evidence type="ECO:0000256" key="1">
    <source>
        <dbReference type="SAM" id="MobiDB-lite"/>
    </source>
</evidence>
<proteinExistence type="predicted"/>
<evidence type="ECO:0000313" key="3">
    <source>
        <dbReference type="Proteomes" id="UP000800200"/>
    </source>
</evidence>
<keyword evidence="3" id="KW-1185">Reference proteome</keyword>
<accession>A0A6A6D7M7</accession>
<gene>
    <name evidence="2" type="ORF">K469DRAFT_702219</name>
</gene>